<organism evidence="3 4">
    <name type="scientific">Candidatus Nomurabacteria bacterium RIFCSPHIGHO2_01_FULL_38_19</name>
    <dbReference type="NCBI Taxonomy" id="1801732"/>
    <lineage>
        <taxon>Bacteria</taxon>
        <taxon>Candidatus Nomuraibacteriota</taxon>
    </lineage>
</organism>
<keyword evidence="1" id="KW-1133">Transmembrane helix</keyword>
<dbReference type="SUPFAM" id="SSF56281">
    <property type="entry name" value="Metallo-hydrolase/oxidoreductase"/>
    <property type="match status" value="1"/>
</dbReference>
<dbReference type="Pfam" id="PF00753">
    <property type="entry name" value="Lactamase_B"/>
    <property type="match status" value="1"/>
</dbReference>
<evidence type="ECO:0000256" key="1">
    <source>
        <dbReference type="SAM" id="Phobius"/>
    </source>
</evidence>
<dbReference type="InterPro" id="IPR036866">
    <property type="entry name" value="RibonucZ/Hydroxyglut_hydro"/>
</dbReference>
<keyword evidence="1" id="KW-0812">Transmembrane</keyword>
<dbReference type="EMBL" id="MFTI01000007">
    <property type="protein sequence ID" value="OGI61063.1"/>
    <property type="molecule type" value="Genomic_DNA"/>
</dbReference>
<dbReference type="Gene3D" id="3.60.15.10">
    <property type="entry name" value="Ribonuclease Z/Hydroxyacylglutathione hydrolase-like"/>
    <property type="match status" value="1"/>
</dbReference>
<name>A0A1F6UUM3_9BACT</name>
<feature type="transmembrane region" description="Helical" evidence="1">
    <location>
        <begin position="7"/>
        <end position="27"/>
    </location>
</feature>
<accession>A0A1F6UUM3</accession>
<dbReference type="InterPro" id="IPR001279">
    <property type="entry name" value="Metallo-B-lactamas"/>
</dbReference>
<gene>
    <name evidence="3" type="ORF">A2814_02290</name>
</gene>
<dbReference type="PANTHER" id="PTHR30619:SF1">
    <property type="entry name" value="RECOMBINATION PROTEIN 2"/>
    <property type="match status" value="1"/>
</dbReference>
<dbReference type="STRING" id="1801732.A2814_02290"/>
<proteinExistence type="predicted"/>
<dbReference type="InterPro" id="IPR035681">
    <property type="entry name" value="ComA-like_MBL"/>
</dbReference>
<evidence type="ECO:0000259" key="2">
    <source>
        <dbReference type="SMART" id="SM00849"/>
    </source>
</evidence>
<comment type="caution">
    <text evidence="3">The sequence shown here is derived from an EMBL/GenBank/DDBJ whole genome shotgun (WGS) entry which is preliminary data.</text>
</comment>
<sequence length="289" mass="32036">MFKRQKKYGLLILVAILILVNIFLFRLDLQSSNKDLTFAMLDVGQGDALFIESPTGTQIIFDAGSAHKVLGPLRKVISPFDKSIDAMVITNPDADHIGGFVDVFKNYKVEKVFESGTWNDSKTFQNLKMEIKNQNIPNILLKKGMRLNIGGGTFIDILFPDRNVFDWSPNDGSVVARLTYGKTSIMLTGDATIETEKIILEGNATGQLTSDVLKVGHHGSRTSTSYKFIQAVSPAYALISDGKDNKYGHPHQEVLDDLTSFGVKIFRTDLVGTIIMKSDSEKETFSFSK</sequence>
<dbReference type="InterPro" id="IPR052159">
    <property type="entry name" value="Competence_DNA_uptake"/>
</dbReference>
<reference evidence="3 4" key="1">
    <citation type="journal article" date="2016" name="Nat. Commun.">
        <title>Thousands of microbial genomes shed light on interconnected biogeochemical processes in an aquifer system.</title>
        <authorList>
            <person name="Anantharaman K."/>
            <person name="Brown C.T."/>
            <person name="Hug L.A."/>
            <person name="Sharon I."/>
            <person name="Castelle C.J."/>
            <person name="Probst A.J."/>
            <person name="Thomas B.C."/>
            <person name="Singh A."/>
            <person name="Wilkins M.J."/>
            <person name="Karaoz U."/>
            <person name="Brodie E.L."/>
            <person name="Williams K.H."/>
            <person name="Hubbard S.S."/>
            <person name="Banfield J.F."/>
        </authorList>
    </citation>
    <scope>NUCLEOTIDE SEQUENCE [LARGE SCALE GENOMIC DNA]</scope>
</reference>
<evidence type="ECO:0000313" key="3">
    <source>
        <dbReference type="EMBL" id="OGI61063.1"/>
    </source>
</evidence>
<evidence type="ECO:0000313" key="4">
    <source>
        <dbReference type="Proteomes" id="UP000177869"/>
    </source>
</evidence>
<dbReference type="PANTHER" id="PTHR30619">
    <property type="entry name" value="DNA INTERNALIZATION/COMPETENCE PROTEIN COMEC/REC2"/>
    <property type="match status" value="1"/>
</dbReference>
<dbReference type="AlphaFoldDB" id="A0A1F6UUM3"/>
<dbReference type="SMART" id="SM00849">
    <property type="entry name" value="Lactamase_B"/>
    <property type="match status" value="1"/>
</dbReference>
<feature type="domain" description="Metallo-beta-lactamase" evidence="2">
    <location>
        <begin position="45"/>
        <end position="243"/>
    </location>
</feature>
<keyword evidence="1" id="KW-0472">Membrane</keyword>
<dbReference type="Proteomes" id="UP000177869">
    <property type="component" value="Unassembled WGS sequence"/>
</dbReference>
<protein>
    <recommendedName>
        <fullName evidence="2">Metallo-beta-lactamase domain-containing protein</fullName>
    </recommendedName>
</protein>
<dbReference type="CDD" id="cd07731">
    <property type="entry name" value="ComA-like_MBL-fold"/>
    <property type="match status" value="1"/>
</dbReference>